<organism evidence="3 4">
    <name type="scientific">Rohdeia mirabilis</name>
    <dbReference type="NCBI Taxonomy" id="2528008"/>
    <lineage>
        <taxon>Bacteria</taxon>
        <taxon>Pseudomonadati</taxon>
        <taxon>Planctomycetota</taxon>
        <taxon>Planctomycetia</taxon>
        <taxon>Planctomycetia incertae sedis</taxon>
        <taxon>Rohdeia</taxon>
    </lineage>
</organism>
<dbReference type="Pfam" id="PF14206">
    <property type="entry name" value="Cys_rich_CPCC"/>
    <property type="match status" value="1"/>
</dbReference>
<feature type="region of interest" description="Disordered" evidence="1">
    <location>
        <begin position="73"/>
        <end position="95"/>
    </location>
</feature>
<gene>
    <name evidence="3" type="ORF">Pla163_08600</name>
</gene>
<evidence type="ECO:0000256" key="1">
    <source>
        <dbReference type="SAM" id="MobiDB-lite"/>
    </source>
</evidence>
<dbReference type="RefSeq" id="WP_145184027.1">
    <property type="nucleotide sequence ID" value="NZ_CP036290.1"/>
</dbReference>
<dbReference type="EMBL" id="CP036290">
    <property type="protein sequence ID" value="QDU83759.1"/>
    <property type="molecule type" value="Genomic_DNA"/>
</dbReference>
<evidence type="ECO:0000313" key="3">
    <source>
        <dbReference type="EMBL" id="QDU83759.1"/>
    </source>
</evidence>
<dbReference type="AlphaFoldDB" id="A0A518CX16"/>
<accession>A0A518CX16</accession>
<evidence type="ECO:0000259" key="2">
    <source>
        <dbReference type="Pfam" id="PF14206"/>
    </source>
</evidence>
<name>A0A518CX16_9BACT</name>
<dbReference type="OrthoDB" id="1456570at2"/>
<proteinExistence type="predicted"/>
<dbReference type="Proteomes" id="UP000319342">
    <property type="component" value="Chromosome"/>
</dbReference>
<protein>
    <recommendedName>
        <fullName evidence="2">Cysteine-rich CPCC domain-containing protein</fullName>
    </recommendedName>
</protein>
<sequence length="95" mass="10698">MPPDNSHFPCPCCGYLMCSEGTHDTYEICRICFWEDDPVQFDKPDYEGGANRPSLRQAQSNFAAFGACEREATRHARTPGANDCRASTWKPLPPR</sequence>
<reference evidence="3 4" key="1">
    <citation type="submission" date="2019-02" db="EMBL/GenBank/DDBJ databases">
        <title>Deep-cultivation of Planctomycetes and their phenomic and genomic characterization uncovers novel biology.</title>
        <authorList>
            <person name="Wiegand S."/>
            <person name="Jogler M."/>
            <person name="Boedeker C."/>
            <person name="Pinto D."/>
            <person name="Vollmers J."/>
            <person name="Rivas-Marin E."/>
            <person name="Kohn T."/>
            <person name="Peeters S.H."/>
            <person name="Heuer A."/>
            <person name="Rast P."/>
            <person name="Oberbeckmann S."/>
            <person name="Bunk B."/>
            <person name="Jeske O."/>
            <person name="Meyerdierks A."/>
            <person name="Storesund J.E."/>
            <person name="Kallscheuer N."/>
            <person name="Luecker S."/>
            <person name="Lage O.M."/>
            <person name="Pohl T."/>
            <person name="Merkel B.J."/>
            <person name="Hornburger P."/>
            <person name="Mueller R.-W."/>
            <person name="Bruemmer F."/>
            <person name="Labrenz M."/>
            <person name="Spormann A.M."/>
            <person name="Op den Camp H."/>
            <person name="Overmann J."/>
            <person name="Amann R."/>
            <person name="Jetten M.S.M."/>
            <person name="Mascher T."/>
            <person name="Medema M.H."/>
            <person name="Devos D.P."/>
            <person name="Kaster A.-K."/>
            <person name="Ovreas L."/>
            <person name="Rohde M."/>
            <person name="Galperin M.Y."/>
            <person name="Jogler C."/>
        </authorList>
    </citation>
    <scope>NUCLEOTIDE SEQUENCE [LARGE SCALE GENOMIC DNA]</scope>
    <source>
        <strain evidence="3 4">Pla163</strain>
    </source>
</reference>
<keyword evidence="4" id="KW-1185">Reference proteome</keyword>
<evidence type="ECO:0000313" key="4">
    <source>
        <dbReference type="Proteomes" id="UP000319342"/>
    </source>
</evidence>
<dbReference type="InterPro" id="IPR025983">
    <property type="entry name" value="Cys_rich_CPCC"/>
</dbReference>
<feature type="domain" description="Cysteine-rich CPCC" evidence="2">
    <location>
        <begin position="8"/>
        <end position="81"/>
    </location>
</feature>